<dbReference type="Proteomes" id="UP000502005">
    <property type="component" value="Chromosome"/>
</dbReference>
<accession>A0A6B9GCP0</accession>
<proteinExistence type="predicted"/>
<dbReference type="Pfam" id="PF10713">
    <property type="entry name" value="DUF2509"/>
    <property type="match status" value="1"/>
</dbReference>
<gene>
    <name evidence="1" type="ORF">CUN67_16110</name>
</gene>
<sequence length="155" mass="17245">MKQAGNSTLGMVLLVLLMGGLTLHATRTRLAQGMVLVADEQQHHQDFWLAAGALQWGKVQHWPQTPGWQCQWWVTEQWRSCLLRMEDDRGLLQGSGTGRELALWHWVSLQGNQIRFRAHGWIDYCPLADAALCQAAARIQPGGNPGSDAAAGDEY</sequence>
<name>A0A6B9GCP0_PANCY</name>
<evidence type="ECO:0000313" key="1">
    <source>
        <dbReference type="EMBL" id="QGY30366.1"/>
    </source>
</evidence>
<dbReference type="EMBL" id="CP024768">
    <property type="protein sequence ID" value="QGY30366.1"/>
    <property type="molecule type" value="Genomic_DNA"/>
</dbReference>
<dbReference type="AlphaFoldDB" id="A0A6B9GCP0"/>
<dbReference type="RefSeq" id="WP_208716299.1">
    <property type="nucleotide sequence ID" value="NZ_CP024768.1"/>
</dbReference>
<evidence type="ECO:0000313" key="2">
    <source>
        <dbReference type="Proteomes" id="UP000502005"/>
    </source>
</evidence>
<dbReference type="InterPro" id="IPR019652">
    <property type="entry name" value="DUF2509"/>
</dbReference>
<reference evidence="1 2" key="1">
    <citation type="submission" date="2017-11" db="EMBL/GenBank/DDBJ databases">
        <title>Genome sequence of Pantoea cypripedii NE1.</title>
        <authorList>
            <person name="Nascimento F.X."/>
        </authorList>
    </citation>
    <scope>NUCLEOTIDE SEQUENCE [LARGE SCALE GENOMIC DNA]</scope>
    <source>
        <strain evidence="1 2">NE1</strain>
    </source>
</reference>
<protein>
    <submittedName>
        <fullName evidence="1">DUF2509 domain-containing protein</fullName>
    </submittedName>
</protein>
<organism evidence="1 2">
    <name type="scientific">Pantoea cypripedii</name>
    <name type="common">Pectobacterium cypripedii</name>
    <name type="synonym">Erwinia cypripedii</name>
    <dbReference type="NCBI Taxonomy" id="55209"/>
    <lineage>
        <taxon>Bacteria</taxon>
        <taxon>Pseudomonadati</taxon>
        <taxon>Pseudomonadota</taxon>
        <taxon>Gammaproteobacteria</taxon>
        <taxon>Enterobacterales</taxon>
        <taxon>Erwiniaceae</taxon>
        <taxon>Pantoea</taxon>
    </lineage>
</organism>